<keyword evidence="1" id="KW-0732">Signal</keyword>
<name>A0A098LHM9_9BACT</name>
<dbReference type="SUPFAM" id="SSF48452">
    <property type="entry name" value="TPR-like"/>
    <property type="match status" value="1"/>
</dbReference>
<dbReference type="RefSeq" id="WP_045465002.1">
    <property type="nucleotide sequence ID" value="NZ_BBLT01000006.1"/>
</dbReference>
<evidence type="ECO:0000313" key="2">
    <source>
        <dbReference type="EMBL" id="GAL85927.1"/>
    </source>
</evidence>
<sequence>MFNNFFLFLLCLLFWQSLSSVAQEKKFIINSAEIIKEGVTLFDEGKYKEAIEKLKEVDRNDSNYVWALAELSLSYIADSQFVQGIKIADEGLSYNSKSENHFLRSKGVALDKMGKTDEAIKVDEYALKKYPWDFLTRYNCALAYEKKNLPKSMAMYKDVIQNYNPFHPLSHYRLSSIASEEGKLVPYMLASYMYLILKPGGSNALDVITKVEKLVKGEINLPENKDKANYSFADLETIIESKAALSSKYKHKVKLNYPFVSQTQLFLEKLEYKASDTSIWMQQYVPFFVELNKKNYLEPFVYTMLSGLNIPDVQNWLKKNQTKKEEFFSWASNYLSKDITKKKVSIDGKGQMLNAWYYETRFIHSLGNYKDAQNTIRTGHWIFYYPNTVVSAEGNYDNNGKKTGEWKYYYDNGDLKEVESYNAGKSDGPYKFYYPNGAIKYSCTMANGSIQGELKYFNNAEVLETSNIFREDKLNGSSKSFYNSGSIKSEVNFINGLKEGKAKDFNNIGSLVKEGEYKNGKYNGTYKSYYNNGKVASEGLLKDDKEEGVWNHYYDNGKQGEVSNFKDGKNIGSWKKYSETGQLLEECNYNEKGKLNGEHKVYDTDSKLHYILDYKDGKLKGVRYFDKSGKFISENKEKGGVLKLKSLFPDGINLMSEGTYKNGLREGVWQFYELTGIATSEVNYKAGVKHGSAKTFYINGKKESEFNYKDGSLDGFYQGFYSNGNTSIEGYYVNDNKEGYWYRYYPNGKLSNVNYYIKGEEYGVYEDYSAAGYKRLITVLKDGVFAEETLFDSTGKAYSTCTLKYGTGDFTHKHLNNKPYVKVKMQGGLYQGDYQKFYPNGKLKEKYNYIDGLKHGPSEGFTEEGKSEFKGNYFLGKRTGIWKFYYSDGKTISSIGKYTDGARDSLWVWFNEDGTKNSEFTYKDNNLNGPNVYYAPDGKEVILLRNFENDVLVSYNNMKNGANSDLIPVANETAQITGYYSNGNKAMEFALDKSMREGKFIVYFPSGKKWYEKNYKSGDTQGPRIVYYPDGKIKEKADYFADELNGVRITYYPNGNIKCSENFILGVLHGVSRFYDVNGKLVKEKKYVDGWTY</sequence>
<keyword evidence="3" id="KW-1185">Reference proteome</keyword>
<gene>
    <name evidence="2" type="ORF">MYP_3156</name>
</gene>
<dbReference type="eggNOG" id="COG2849">
    <property type="taxonomic scope" value="Bacteria"/>
</dbReference>
<evidence type="ECO:0000256" key="1">
    <source>
        <dbReference type="SAM" id="SignalP"/>
    </source>
</evidence>
<dbReference type="PANTHER" id="PTHR33706:SF1">
    <property type="entry name" value="TPR REPEAT PROTEIN"/>
    <property type="match status" value="1"/>
</dbReference>
<dbReference type="SUPFAM" id="SSF82185">
    <property type="entry name" value="Histone H3 K4-specific methyltransferase SET7/9 N-terminal domain"/>
    <property type="match status" value="5"/>
</dbReference>
<proteinExistence type="predicted"/>
<feature type="chain" id="PRO_5001945097" evidence="1">
    <location>
        <begin position="23"/>
        <end position="1093"/>
    </location>
</feature>
<dbReference type="STRING" id="153721.MYP_3156"/>
<dbReference type="Gene3D" id="2.20.110.10">
    <property type="entry name" value="Histone H3 K4-specific methyltransferase SET7/9 N-terminal domain"/>
    <property type="match status" value="7"/>
</dbReference>
<feature type="signal peptide" evidence="1">
    <location>
        <begin position="1"/>
        <end position="22"/>
    </location>
</feature>
<dbReference type="InterPro" id="IPR011652">
    <property type="entry name" value="MORN_2"/>
</dbReference>
<comment type="caution">
    <text evidence="2">The sequence shown here is derived from an EMBL/GenBank/DDBJ whole genome shotgun (WGS) entry which is preliminary data.</text>
</comment>
<dbReference type="Gene3D" id="3.90.930.1">
    <property type="match status" value="2"/>
</dbReference>
<dbReference type="Proteomes" id="UP000030185">
    <property type="component" value="Unassembled WGS sequence"/>
</dbReference>
<evidence type="ECO:0000313" key="3">
    <source>
        <dbReference type="Proteomes" id="UP000030185"/>
    </source>
</evidence>
<dbReference type="OrthoDB" id="7342920at2"/>
<dbReference type="eggNOG" id="COG0457">
    <property type="taxonomic scope" value="Bacteria"/>
</dbReference>
<accession>A0A098LHM9</accession>
<dbReference type="InterPro" id="IPR011990">
    <property type="entry name" value="TPR-like_helical_dom_sf"/>
</dbReference>
<dbReference type="Pfam" id="PF07661">
    <property type="entry name" value="MORN_2"/>
    <property type="match status" value="13"/>
</dbReference>
<dbReference type="EMBL" id="BBLT01000006">
    <property type="protein sequence ID" value="GAL85927.1"/>
    <property type="molecule type" value="Genomic_DNA"/>
</dbReference>
<reference evidence="2 3" key="1">
    <citation type="submission" date="2014-09" db="EMBL/GenBank/DDBJ databases">
        <title>Sporocytophaga myxococcoides PG-01 genome sequencing.</title>
        <authorList>
            <person name="Liu L."/>
            <person name="Gao P.J."/>
            <person name="Chen G.J."/>
            <person name="Wang L.S."/>
        </authorList>
    </citation>
    <scope>NUCLEOTIDE SEQUENCE [LARGE SCALE GENOMIC DNA]</scope>
    <source>
        <strain evidence="2 3">PG-01</strain>
    </source>
</reference>
<protein>
    <submittedName>
        <fullName evidence="2">Uncharacterized protein</fullName>
    </submittedName>
</protein>
<organism evidence="2 3">
    <name type="scientific">Sporocytophaga myxococcoides</name>
    <dbReference type="NCBI Taxonomy" id="153721"/>
    <lineage>
        <taxon>Bacteria</taxon>
        <taxon>Pseudomonadati</taxon>
        <taxon>Bacteroidota</taxon>
        <taxon>Cytophagia</taxon>
        <taxon>Cytophagales</taxon>
        <taxon>Cytophagaceae</taxon>
        <taxon>Sporocytophaga</taxon>
    </lineage>
</organism>
<dbReference type="PANTHER" id="PTHR33706">
    <property type="entry name" value="MORN VARIANT REPEAT PROTEIN"/>
    <property type="match status" value="1"/>
</dbReference>
<dbReference type="Gene3D" id="1.25.40.10">
    <property type="entry name" value="Tetratricopeptide repeat domain"/>
    <property type="match status" value="1"/>
</dbReference>
<dbReference type="AlphaFoldDB" id="A0A098LHM9"/>